<dbReference type="InterPro" id="IPR047021">
    <property type="entry name" value="REXO1/3/4-like"/>
</dbReference>
<dbReference type="SMART" id="SM00479">
    <property type="entry name" value="EXOIII"/>
    <property type="match status" value="1"/>
</dbReference>
<dbReference type="Gene3D" id="3.30.420.10">
    <property type="entry name" value="Ribonuclease H-like superfamily/Ribonuclease H"/>
    <property type="match status" value="1"/>
</dbReference>
<feature type="domain" description="Exonuclease" evidence="3">
    <location>
        <begin position="1"/>
        <end position="125"/>
    </location>
</feature>
<reference evidence="4" key="1">
    <citation type="submission" date="2020-06" db="EMBL/GenBank/DDBJ databases">
        <authorList>
            <consortium name="Wellcome Sanger Institute Data Sharing"/>
        </authorList>
    </citation>
    <scope>NUCLEOTIDE SEQUENCE [LARGE SCALE GENOMIC DNA]</scope>
</reference>
<dbReference type="GO" id="GO:0003676">
    <property type="term" value="F:nucleic acid binding"/>
    <property type="evidence" value="ECO:0007669"/>
    <property type="project" value="InterPro"/>
</dbReference>
<evidence type="ECO:0000313" key="5">
    <source>
        <dbReference type="Proteomes" id="UP000694680"/>
    </source>
</evidence>
<dbReference type="GO" id="GO:0004527">
    <property type="term" value="F:exonuclease activity"/>
    <property type="evidence" value="ECO:0007669"/>
    <property type="project" value="InterPro"/>
</dbReference>
<evidence type="ECO:0000256" key="1">
    <source>
        <dbReference type="ARBA" id="ARBA00022722"/>
    </source>
</evidence>
<organism evidence="4 5">
    <name type="scientific">Gouania willdenowi</name>
    <name type="common">Blunt-snouted clingfish</name>
    <name type="synonym">Lepadogaster willdenowi</name>
    <dbReference type="NCBI Taxonomy" id="441366"/>
    <lineage>
        <taxon>Eukaryota</taxon>
        <taxon>Metazoa</taxon>
        <taxon>Chordata</taxon>
        <taxon>Craniata</taxon>
        <taxon>Vertebrata</taxon>
        <taxon>Euteleostomi</taxon>
        <taxon>Actinopterygii</taxon>
        <taxon>Neopterygii</taxon>
        <taxon>Teleostei</taxon>
        <taxon>Neoteleostei</taxon>
        <taxon>Acanthomorphata</taxon>
        <taxon>Ovalentaria</taxon>
        <taxon>Blenniimorphae</taxon>
        <taxon>Blenniiformes</taxon>
        <taxon>Gobiesocoidei</taxon>
        <taxon>Gobiesocidae</taxon>
        <taxon>Gobiesocinae</taxon>
        <taxon>Gouania</taxon>
    </lineage>
</organism>
<reference evidence="4" key="3">
    <citation type="submission" date="2025-09" db="UniProtKB">
        <authorList>
            <consortium name="Ensembl"/>
        </authorList>
    </citation>
    <scope>IDENTIFICATION</scope>
</reference>
<dbReference type="InterPro" id="IPR013520">
    <property type="entry name" value="Ribonucl_H"/>
</dbReference>
<keyword evidence="1" id="KW-0540">Nuclease</keyword>
<dbReference type="AlphaFoldDB" id="A0A8C5DBN8"/>
<accession>A0A8C5DBN8</accession>
<dbReference type="InterPro" id="IPR036397">
    <property type="entry name" value="RNaseH_sf"/>
</dbReference>
<reference evidence="4" key="2">
    <citation type="submission" date="2025-08" db="UniProtKB">
        <authorList>
            <consortium name="Ensembl"/>
        </authorList>
    </citation>
    <scope>IDENTIFICATION</scope>
</reference>
<name>A0A8C5DBN8_GOUWI</name>
<sequence length="161" mass="18612">MPVINLRTRWSGIQRHHLRNATPFTEAREEIIHILEGKVVVGHSIYNDFEALDVLHPCHMVRDTCTTRLLGRLAGVQKRRFVSLRVLAHKLLNRTIQVSRGGHCSVEDARAALDLYKLVEDEWEHELRDDRAPEKPSFASSNHFMQDQYWPNNISLAKRAA</sequence>
<keyword evidence="2" id="KW-0378">Hydrolase</keyword>
<dbReference type="Pfam" id="PF00929">
    <property type="entry name" value="RNase_T"/>
    <property type="match status" value="1"/>
</dbReference>
<dbReference type="SUPFAM" id="SSF53098">
    <property type="entry name" value="Ribonuclease H-like"/>
    <property type="match status" value="1"/>
</dbReference>
<evidence type="ECO:0000259" key="3">
    <source>
        <dbReference type="SMART" id="SM00479"/>
    </source>
</evidence>
<protein>
    <recommendedName>
        <fullName evidence="3">Exonuclease domain-containing protein</fullName>
    </recommendedName>
</protein>
<dbReference type="InterPro" id="IPR012337">
    <property type="entry name" value="RNaseH-like_sf"/>
</dbReference>
<evidence type="ECO:0000313" key="4">
    <source>
        <dbReference type="Ensembl" id="ENSGWIP00000003604.1"/>
    </source>
</evidence>
<proteinExistence type="predicted"/>
<dbReference type="PANTHER" id="PTHR12801:SF57">
    <property type="entry name" value="APOPTOSIS-ENHANCING NUCLEASE"/>
    <property type="match status" value="1"/>
</dbReference>
<keyword evidence="5" id="KW-1185">Reference proteome</keyword>
<dbReference type="PANTHER" id="PTHR12801">
    <property type="entry name" value="RNA EXONUCLEASE REXO1 / RECO3 FAMILY MEMBER-RELATED"/>
    <property type="match status" value="1"/>
</dbReference>
<dbReference type="Proteomes" id="UP000694680">
    <property type="component" value="Chromosome 6"/>
</dbReference>
<evidence type="ECO:0000256" key="2">
    <source>
        <dbReference type="ARBA" id="ARBA00022801"/>
    </source>
</evidence>
<dbReference type="Ensembl" id="ENSGWIT00000003888.1">
    <property type="protein sequence ID" value="ENSGWIP00000003604.1"/>
    <property type="gene ID" value="ENSGWIG00000001952.1"/>
</dbReference>
<dbReference type="GO" id="GO:0005634">
    <property type="term" value="C:nucleus"/>
    <property type="evidence" value="ECO:0007669"/>
    <property type="project" value="TreeGrafter"/>
</dbReference>